<reference evidence="1" key="1">
    <citation type="submission" date="2019-05" db="EMBL/GenBank/DDBJ databases">
        <title>Annotation for the trematode Paragonimus heterotremus.</title>
        <authorList>
            <person name="Choi Y.-J."/>
        </authorList>
    </citation>
    <scope>NUCLEOTIDE SEQUENCE</scope>
    <source>
        <strain evidence="1">LC</strain>
    </source>
</reference>
<dbReference type="OrthoDB" id="10256043at2759"/>
<evidence type="ECO:0008006" key="3">
    <source>
        <dbReference type="Google" id="ProtNLM"/>
    </source>
</evidence>
<comment type="caution">
    <text evidence="1">The sequence shown here is derived from an EMBL/GenBank/DDBJ whole genome shotgun (WGS) entry which is preliminary data.</text>
</comment>
<organism evidence="1 2">
    <name type="scientific">Paragonimus heterotremus</name>
    <dbReference type="NCBI Taxonomy" id="100268"/>
    <lineage>
        <taxon>Eukaryota</taxon>
        <taxon>Metazoa</taxon>
        <taxon>Spiralia</taxon>
        <taxon>Lophotrochozoa</taxon>
        <taxon>Platyhelminthes</taxon>
        <taxon>Trematoda</taxon>
        <taxon>Digenea</taxon>
        <taxon>Plagiorchiida</taxon>
        <taxon>Troglotremata</taxon>
        <taxon>Troglotrematidae</taxon>
        <taxon>Paragonimus</taxon>
    </lineage>
</organism>
<dbReference type="Proteomes" id="UP000748531">
    <property type="component" value="Unassembled WGS sequence"/>
</dbReference>
<sequence>MARVIAERNYYKENLLELQDAVRYMEDMRARRNNYNNDVNPGGYTGSANRLSPRNRHELGSFRQFFSNLQSVADDFATGLYELFTELEPIFTPSWPSEVYTTDSGSSQRRRSAVLRTGSSELRRMFSHLLGHAAGQGTEAVFGTGNDFAAAVTSQSLTNSIPHLLGGDHSVSSTAADATSVNDGSRTHDLQLGVSIHQPENTGPAITIEGHRQSCKPICTPATETVSAPT</sequence>
<keyword evidence="2" id="KW-1185">Reference proteome</keyword>
<proteinExistence type="predicted"/>
<name>A0A8J4TCG6_9TREM</name>
<dbReference type="EMBL" id="LUCH01001169">
    <property type="protein sequence ID" value="KAF5403528.1"/>
    <property type="molecule type" value="Genomic_DNA"/>
</dbReference>
<evidence type="ECO:0000313" key="2">
    <source>
        <dbReference type="Proteomes" id="UP000748531"/>
    </source>
</evidence>
<protein>
    <recommendedName>
        <fullName evidence="3">RH2 domain-containing protein</fullName>
    </recommendedName>
</protein>
<dbReference type="AlphaFoldDB" id="A0A8J4TCG6"/>
<gene>
    <name evidence="1" type="ORF">PHET_03027</name>
</gene>
<accession>A0A8J4TCG6</accession>
<evidence type="ECO:0000313" key="1">
    <source>
        <dbReference type="EMBL" id="KAF5403528.1"/>
    </source>
</evidence>